<dbReference type="WBParaSite" id="Gr19_v10_g4952.t1">
    <property type="protein sequence ID" value="Gr19_v10_g4952.t1"/>
    <property type="gene ID" value="Gr19_v10_g4952"/>
</dbReference>
<keyword evidence="7" id="KW-1185">Reference proteome</keyword>
<dbReference type="AlphaFoldDB" id="A0A914HV38"/>
<keyword evidence="3" id="KW-0560">Oxidoreductase</keyword>
<feature type="region of interest" description="Disordered" evidence="5">
    <location>
        <begin position="227"/>
        <end position="246"/>
    </location>
</feature>
<name>A0A914HV38_GLORO</name>
<accession>A0A914HV38</accession>
<organism evidence="7 8">
    <name type="scientific">Globodera rostochiensis</name>
    <name type="common">Golden nematode worm</name>
    <name type="synonym">Heterodera rostochiensis</name>
    <dbReference type="NCBI Taxonomy" id="31243"/>
    <lineage>
        <taxon>Eukaryota</taxon>
        <taxon>Metazoa</taxon>
        <taxon>Ecdysozoa</taxon>
        <taxon>Nematoda</taxon>
        <taxon>Chromadorea</taxon>
        <taxon>Rhabditida</taxon>
        <taxon>Tylenchina</taxon>
        <taxon>Tylenchomorpha</taxon>
        <taxon>Tylenchoidea</taxon>
        <taxon>Heteroderidae</taxon>
        <taxon>Heteroderinae</taxon>
        <taxon>Globodera</taxon>
    </lineage>
</organism>
<reference evidence="8" key="1">
    <citation type="submission" date="2022-11" db="UniProtKB">
        <authorList>
            <consortium name="WormBaseParasite"/>
        </authorList>
    </citation>
    <scope>IDENTIFICATION</scope>
</reference>
<evidence type="ECO:0000256" key="3">
    <source>
        <dbReference type="ARBA" id="ARBA00023002"/>
    </source>
</evidence>
<dbReference type="Gene3D" id="3.40.50.720">
    <property type="entry name" value="NAD(P)-binding Rossmann-like Domain"/>
    <property type="match status" value="1"/>
</dbReference>
<sequence>MGRLEGKTALITGGARGIGRAFAEGYVKEGAKVALGDILTDEAIKAAGDIGAGTVAVGLDVTDQKSIDGCVCKVLEQFGHIDILINCAAVFDMAPIVEISRESFEKVFAANVSGTLFMIQAIGRHMIGRGKGGKIINMASQAGRQGEGLVAVYCASKAAVISLTQSAGYVDTQMWQKVDAMSAQLEQLENGRPQRPCGDGDSFGVRRVRLHCGPNFQCGRRQSIELTTTGDRTLPPFSRRSSRTGI</sequence>
<dbReference type="PRINTS" id="PR00080">
    <property type="entry name" value="SDRFAMILY"/>
</dbReference>
<protein>
    <submittedName>
        <fullName evidence="8">Sorbitol dehydrogenase</fullName>
    </submittedName>
</protein>
<evidence type="ECO:0000256" key="2">
    <source>
        <dbReference type="ARBA" id="ARBA00006484"/>
    </source>
</evidence>
<dbReference type="SUPFAM" id="SSF51735">
    <property type="entry name" value="NAD(P)-binding Rossmann-fold domains"/>
    <property type="match status" value="1"/>
</dbReference>
<comment type="similarity">
    <text evidence="2 4">Belongs to the short-chain dehydrogenases/reductases (SDR) family.</text>
</comment>
<evidence type="ECO:0000313" key="7">
    <source>
        <dbReference type="Proteomes" id="UP000887572"/>
    </source>
</evidence>
<dbReference type="PANTHER" id="PTHR42760:SF115">
    <property type="entry name" value="3-OXOACYL-[ACYL-CARRIER-PROTEIN] REDUCTASE FABG"/>
    <property type="match status" value="1"/>
</dbReference>
<evidence type="ECO:0000256" key="1">
    <source>
        <dbReference type="ARBA" id="ARBA00005194"/>
    </source>
</evidence>
<dbReference type="SMART" id="SM00822">
    <property type="entry name" value="PKS_KR"/>
    <property type="match status" value="1"/>
</dbReference>
<dbReference type="Pfam" id="PF00106">
    <property type="entry name" value="adh_short"/>
    <property type="match status" value="1"/>
</dbReference>
<evidence type="ECO:0000256" key="4">
    <source>
        <dbReference type="RuleBase" id="RU000363"/>
    </source>
</evidence>
<dbReference type="InterPro" id="IPR002347">
    <property type="entry name" value="SDR_fam"/>
</dbReference>
<comment type="pathway">
    <text evidence="1">Lipid metabolism; fatty acid biosynthesis.</text>
</comment>
<dbReference type="InterPro" id="IPR036291">
    <property type="entry name" value="NAD(P)-bd_dom_sf"/>
</dbReference>
<evidence type="ECO:0000313" key="8">
    <source>
        <dbReference type="WBParaSite" id="Gr19_v10_g4952.t1"/>
    </source>
</evidence>
<evidence type="ECO:0000256" key="5">
    <source>
        <dbReference type="SAM" id="MobiDB-lite"/>
    </source>
</evidence>
<proteinExistence type="inferred from homology"/>
<feature type="domain" description="Ketoreductase" evidence="6">
    <location>
        <begin position="7"/>
        <end position="191"/>
    </location>
</feature>
<dbReference type="PANTHER" id="PTHR42760">
    <property type="entry name" value="SHORT-CHAIN DEHYDROGENASES/REDUCTASES FAMILY MEMBER"/>
    <property type="match status" value="1"/>
</dbReference>
<dbReference type="GO" id="GO:0016616">
    <property type="term" value="F:oxidoreductase activity, acting on the CH-OH group of donors, NAD or NADP as acceptor"/>
    <property type="evidence" value="ECO:0007669"/>
    <property type="project" value="TreeGrafter"/>
</dbReference>
<dbReference type="PRINTS" id="PR00081">
    <property type="entry name" value="GDHRDH"/>
</dbReference>
<evidence type="ECO:0000259" key="6">
    <source>
        <dbReference type="SMART" id="SM00822"/>
    </source>
</evidence>
<dbReference type="InterPro" id="IPR057326">
    <property type="entry name" value="KR_dom"/>
</dbReference>
<dbReference type="Proteomes" id="UP000887572">
    <property type="component" value="Unplaced"/>
</dbReference>